<organism evidence="1 2">
    <name type="scientific">Wujia chipingensis</name>
    <dbReference type="NCBI Taxonomy" id="2763670"/>
    <lineage>
        <taxon>Bacteria</taxon>
        <taxon>Bacillati</taxon>
        <taxon>Bacillota</taxon>
        <taxon>Clostridia</taxon>
        <taxon>Lachnospirales</taxon>
        <taxon>Lachnospiraceae</taxon>
        <taxon>Wujia</taxon>
    </lineage>
</organism>
<name>A0A7G9FMK9_9FIRM</name>
<dbReference type="Proteomes" id="UP000515819">
    <property type="component" value="Chromosome"/>
</dbReference>
<protein>
    <submittedName>
        <fullName evidence="1">Uncharacterized protein</fullName>
    </submittedName>
</protein>
<gene>
    <name evidence="1" type="ORF">H9Q76_00290</name>
</gene>
<proteinExistence type="predicted"/>
<evidence type="ECO:0000313" key="1">
    <source>
        <dbReference type="EMBL" id="QNL99790.1"/>
    </source>
</evidence>
<dbReference type="EMBL" id="CP060632">
    <property type="protein sequence ID" value="QNL99790.1"/>
    <property type="molecule type" value="Genomic_DNA"/>
</dbReference>
<dbReference type="KEGG" id="wcp:H9Q76_00290"/>
<keyword evidence="2" id="KW-1185">Reference proteome</keyword>
<dbReference type="PROSITE" id="PS50007">
    <property type="entry name" value="PIPLC_X_DOMAIN"/>
    <property type="match status" value="1"/>
</dbReference>
<reference evidence="1 2" key="1">
    <citation type="submission" date="2020-08" db="EMBL/GenBank/DDBJ databases">
        <authorList>
            <person name="Liu C."/>
            <person name="Sun Q."/>
        </authorList>
    </citation>
    <scope>NUCLEOTIDE SEQUENCE [LARGE SCALE GENOMIC DNA]</scope>
    <source>
        <strain evidence="1 2">NSJ-4</strain>
    </source>
</reference>
<sequence>MIYEKMIETENSDPMRTAWTDYRQTLTSYVLEGIESYYRRAHLARQGKLRDQAFTLEADVPLEAKPVVAIWGAGRCNDLDLEMLAPYVRFVLIDRTMEDIQAARARYGLSEAQCVCVDLRFWEIYEEEERFFETLLANGDDLHLSEYLRQVMESVAEQQPTFAGYEKAFDFSVVCGLASQLNARFAGLLQLYGKDLRRLPRTAAMMKEMNVQAAGRLMDAIMVTTSGAVFAANEIYAALPAREERLAEYAQIWTEEWEQLLTAKTETQILPEDVEGITCQVAGSREFELHLMQAQKAGKLVFRHRSGCVWPFSEEKYYFMDVLTAYFINKEIK</sequence>
<accession>A0A7G9FMK9</accession>
<evidence type="ECO:0000313" key="2">
    <source>
        <dbReference type="Proteomes" id="UP000515819"/>
    </source>
</evidence>
<dbReference type="RefSeq" id="WP_118545199.1">
    <property type="nucleotide sequence ID" value="NZ_CP060632.1"/>
</dbReference>
<dbReference type="AlphaFoldDB" id="A0A7G9FMK9"/>